<dbReference type="AlphaFoldDB" id="A0A6N2LM80"/>
<reference evidence="1" key="1">
    <citation type="submission" date="2019-03" db="EMBL/GenBank/DDBJ databases">
        <authorList>
            <person name="Mank J."/>
            <person name="Almeida P."/>
        </authorList>
    </citation>
    <scope>NUCLEOTIDE SEQUENCE</scope>
    <source>
        <strain evidence="1">78183</strain>
    </source>
</reference>
<gene>
    <name evidence="1" type="ORF">SVIM_LOCUS250512</name>
</gene>
<protein>
    <submittedName>
        <fullName evidence="1">Uncharacterized protein</fullName>
    </submittedName>
</protein>
<dbReference type="EMBL" id="CAADRP010001574">
    <property type="protein sequence ID" value="VFU42109.1"/>
    <property type="molecule type" value="Genomic_DNA"/>
</dbReference>
<organism evidence="1">
    <name type="scientific">Salix viminalis</name>
    <name type="common">Common osier</name>
    <name type="synonym">Basket willow</name>
    <dbReference type="NCBI Taxonomy" id="40686"/>
    <lineage>
        <taxon>Eukaryota</taxon>
        <taxon>Viridiplantae</taxon>
        <taxon>Streptophyta</taxon>
        <taxon>Embryophyta</taxon>
        <taxon>Tracheophyta</taxon>
        <taxon>Spermatophyta</taxon>
        <taxon>Magnoliopsida</taxon>
        <taxon>eudicotyledons</taxon>
        <taxon>Gunneridae</taxon>
        <taxon>Pentapetalae</taxon>
        <taxon>rosids</taxon>
        <taxon>fabids</taxon>
        <taxon>Malpighiales</taxon>
        <taxon>Salicaceae</taxon>
        <taxon>Saliceae</taxon>
        <taxon>Salix</taxon>
    </lineage>
</organism>
<sequence length="87" mass="9549">MHQSPTILLSVFQAVVDPFWEVDLVAVLCIIIDGLPPSNHLKQHHSKAINIRLVGYIAKVPREYFRCNVPQGSSSCSHGNSTLILGA</sequence>
<name>A0A6N2LM80_SALVM</name>
<evidence type="ECO:0000313" key="1">
    <source>
        <dbReference type="EMBL" id="VFU42109.1"/>
    </source>
</evidence>
<accession>A0A6N2LM80</accession>
<proteinExistence type="predicted"/>